<reference evidence="2 3" key="1">
    <citation type="submission" date="2017-05" db="EMBL/GenBank/DDBJ databases">
        <title>Biotechnological potential of actinobacteria isolated from South African environments.</title>
        <authorList>
            <person name="Le Roes-Hill M."/>
            <person name="Prins A."/>
            <person name="Durrell K.A."/>
        </authorList>
    </citation>
    <scope>NUCLEOTIDE SEQUENCE [LARGE SCALE GENOMIC DNA]</scope>
    <source>
        <strain evidence="2 3">HMC13</strain>
    </source>
</reference>
<dbReference type="Proteomes" id="UP000195105">
    <property type="component" value="Unassembled WGS sequence"/>
</dbReference>
<name>A0A243S4U9_9ACTN</name>
<dbReference type="InterPro" id="IPR011050">
    <property type="entry name" value="Pectin_lyase_fold/virulence"/>
</dbReference>
<dbReference type="InterPro" id="IPR006626">
    <property type="entry name" value="PbH1"/>
</dbReference>
<gene>
    <name evidence="2" type="ORF">CA983_14225</name>
</gene>
<dbReference type="AlphaFoldDB" id="A0A243S4U9"/>
<dbReference type="InterPro" id="IPR039448">
    <property type="entry name" value="Beta_helix"/>
</dbReference>
<dbReference type="Gene3D" id="2.160.20.10">
    <property type="entry name" value="Single-stranded right-handed beta-helix, Pectin lyase-like"/>
    <property type="match status" value="1"/>
</dbReference>
<sequence length="859" mass="86815">MLYTFGGSPADVLMTETGDVVPDYPLIIRRAGTGERVTALYEANGVTPIGELRTNGASHPQPGAVRTFKADDVTAIEYEYLDANGQPVRWYQPARELAADAAAKANAALPAAGGTMTGTLTHHTASDTAIAEASLVGAEAFDRYRRLANGEQQWGSGTAGRDVRLYRSGAKAMTLTAALYPDAVSLAGSRVFNVIGAIGDGVADDRAVIQAQLDAARDAGGGIVVLPPGRTYGVGTFLVVYDRTVIVAYGATIRAIGNSGILRNFLGSETFAGYSGHSGITILGGVWDGNAADGVVGTVTGMTNVLGFVHCTDVTVRDAIIRNTSSAHALEFNSTDGARVINCRFEGFRDNSGNGSRQFAEAVQIDLAKSGSSSIGQFDNTPSRNVTVHGCYFGPSSRLGPPGRAVGSHTVADGVYYDNITVTGCRIDGALQEGIHGYGWRRAVVADNVITGTGLAAVKFTVPDPASAGYALTPHSIDVHGNVIESNAAEAAVQVIGFATALYRGVAIVGNTSRSSGSVGFRADYCNGPILSDNIVDSSSSTGVFAQFGTDPVMSGNSVRNAGSNALNVTGCVGGAVVGNVVNGTTANFGVFVGQAGDGTSATDVLVSGNAITAPASAGIRLSTGAARCLVVGNRVRKGAGAATSALSMAASATGCSVLHNDFSGNGWSTSAAMSVSTAAPITSPAGGSGLPGSNIVLQLNAPSSATAANTTAETVIASGTIPGGDAVAGSAYRLVAHGVASTTGTPTLTLRVRLGGVSGPVIAQYAAVTTASAISNRGWRVEGSVHCISTGSSGTWAGGGALYHHLASTTGAAQHELTDAPITRDSTVDQLLVITAQWSVASASNTVAATAVQVQRAA</sequence>
<comment type="caution">
    <text evidence="2">The sequence shown here is derived from an EMBL/GenBank/DDBJ whole genome shotgun (WGS) entry which is preliminary data.</text>
</comment>
<dbReference type="RefSeq" id="WP_086601255.1">
    <property type="nucleotide sequence ID" value="NZ_NGFN01000071.1"/>
</dbReference>
<proteinExistence type="predicted"/>
<organism evidence="2 3">
    <name type="scientific">Streptomyces swartbergensis</name>
    <dbReference type="NCBI Taxonomy" id="487165"/>
    <lineage>
        <taxon>Bacteria</taxon>
        <taxon>Bacillati</taxon>
        <taxon>Actinomycetota</taxon>
        <taxon>Actinomycetes</taxon>
        <taxon>Kitasatosporales</taxon>
        <taxon>Streptomycetaceae</taxon>
        <taxon>Streptomyces</taxon>
    </lineage>
</organism>
<evidence type="ECO:0000313" key="3">
    <source>
        <dbReference type="Proteomes" id="UP000195105"/>
    </source>
</evidence>
<dbReference type="SMART" id="SM00710">
    <property type="entry name" value="PbH1"/>
    <property type="match status" value="11"/>
</dbReference>
<protein>
    <recommendedName>
        <fullName evidence="1">Right handed beta helix domain-containing protein</fullName>
    </recommendedName>
</protein>
<evidence type="ECO:0000259" key="1">
    <source>
        <dbReference type="Pfam" id="PF13229"/>
    </source>
</evidence>
<dbReference type="Pfam" id="PF13229">
    <property type="entry name" value="Beta_helix"/>
    <property type="match status" value="1"/>
</dbReference>
<dbReference type="EMBL" id="NGFN01000071">
    <property type="protein sequence ID" value="OUD02578.1"/>
    <property type="molecule type" value="Genomic_DNA"/>
</dbReference>
<keyword evidence="3" id="KW-1185">Reference proteome</keyword>
<dbReference type="SUPFAM" id="SSF51126">
    <property type="entry name" value="Pectin lyase-like"/>
    <property type="match status" value="2"/>
</dbReference>
<dbReference type="InterPro" id="IPR012334">
    <property type="entry name" value="Pectin_lyas_fold"/>
</dbReference>
<accession>A0A243S4U9</accession>
<feature type="domain" description="Right handed beta helix" evidence="1">
    <location>
        <begin position="477"/>
        <end position="635"/>
    </location>
</feature>
<evidence type="ECO:0000313" key="2">
    <source>
        <dbReference type="EMBL" id="OUD02578.1"/>
    </source>
</evidence>